<dbReference type="CDD" id="cd06170">
    <property type="entry name" value="LuxR_C_like"/>
    <property type="match status" value="1"/>
</dbReference>
<dbReference type="PROSITE" id="PS50043">
    <property type="entry name" value="HTH_LUXR_2"/>
    <property type="match status" value="1"/>
</dbReference>
<protein>
    <submittedName>
        <fullName evidence="6">Response regulator transcription factor</fullName>
    </submittedName>
</protein>
<evidence type="ECO:0000256" key="3">
    <source>
        <dbReference type="PROSITE-ProRule" id="PRU00169"/>
    </source>
</evidence>
<evidence type="ECO:0000256" key="2">
    <source>
        <dbReference type="ARBA" id="ARBA00023125"/>
    </source>
</evidence>
<keyword evidence="1 3" id="KW-0597">Phosphoprotein</keyword>
<dbReference type="CDD" id="cd17535">
    <property type="entry name" value="REC_NarL-like"/>
    <property type="match status" value="1"/>
</dbReference>
<dbReference type="PANTHER" id="PTHR43214">
    <property type="entry name" value="TWO-COMPONENT RESPONSE REGULATOR"/>
    <property type="match status" value="1"/>
</dbReference>
<evidence type="ECO:0000313" key="6">
    <source>
        <dbReference type="EMBL" id="MBD1383752.1"/>
    </source>
</evidence>
<dbReference type="InterPro" id="IPR001789">
    <property type="entry name" value="Sig_transdc_resp-reg_receiver"/>
</dbReference>
<evidence type="ECO:0000313" key="7">
    <source>
        <dbReference type="Proteomes" id="UP000618754"/>
    </source>
</evidence>
<feature type="domain" description="Response regulatory" evidence="5">
    <location>
        <begin position="5"/>
        <end position="123"/>
    </location>
</feature>
<feature type="modified residue" description="4-aspartylphosphate" evidence="3">
    <location>
        <position position="58"/>
    </location>
</feature>
<dbReference type="InterPro" id="IPR016032">
    <property type="entry name" value="Sig_transdc_resp-reg_C-effctor"/>
</dbReference>
<dbReference type="Gene3D" id="3.40.50.2300">
    <property type="match status" value="1"/>
</dbReference>
<dbReference type="Proteomes" id="UP000618754">
    <property type="component" value="Unassembled WGS sequence"/>
</dbReference>
<dbReference type="InterPro" id="IPR039420">
    <property type="entry name" value="WalR-like"/>
</dbReference>
<gene>
    <name evidence="6" type="ORF">IDJ75_00560</name>
</gene>
<name>A0ABR7WZH8_9SPHI</name>
<feature type="domain" description="HTH luxR-type" evidence="4">
    <location>
        <begin position="150"/>
        <end position="215"/>
    </location>
</feature>
<evidence type="ECO:0000259" key="4">
    <source>
        <dbReference type="PROSITE" id="PS50043"/>
    </source>
</evidence>
<dbReference type="PROSITE" id="PS50110">
    <property type="entry name" value="RESPONSE_REGULATORY"/>
    <property type="match status" value="1"/>
</dbReference>
<keyword evidence="2" id="KW-0238">DNA-binding</keyword>
<accession>A0ABR7WZH8</accession>
<dbReference type="PANTHER" id="PTHR43214:SF43">
    <property type="entry name" value="TWO-COMPONENT RESPONSE REGULATOR"/>
    <property type="match status" value="1"/>
</dbReference>
<keyword evidence="7" id="KW-1185">Reference proteome</keyword>
<evidence type="ECO:0000259" key="5">
    <source>
        <dbReference type="PROSITE" id="PS50110"/>
    </source>
</evidence>
<proteinExistence type="predicted"/>
<dbReference type="InterPro" id="IPR058245">
    <property type="entry name" value="NreC/VraR/RcsB-like_REC"/>
</dbReference>
<dbReference type="SUPFAM" id="SSF46894">
    <property type="entry name" value="C-terminal effector domain of the bipartite response regulators"/>
    <property type="match status" value="1"/>
</dbReference>
<organism evidence="6 7">
    <name type="scientific">Mucilaginibacter rigui</name>
    <dbReference type="NCBI Taxonomy" id="534635"/>
    <lineage>
        <taxon>Bacteria</taxon>
        <taxon>Pseudomonadati</taxon>
        <taxon>Bacteroidota</taxon>
        <taxon>Sphingobacteriia</taxon>
        <taxon>Sphingobacteriales</taxon>
        <taxon>Sphingobacteriaceae</taxon>
        <taxon>Mucilaginibacter</taxon>
    </lineage>
</organism>
<dbReference type="SMART" id="SM00448">
    <property type="entry name" value="REC"/>
    <property type="match status" value="1"/>
</dbReference>
<dbReference type="Pfam" id="PF00196">
    <property type="entry name" value="GerE"/>
    <property type="match status" value="1"/>
</dbReference>
<sequence length="221" mass="24839">MSQINIVIVDDQNLFRQSLSLLINSIENFKLMAECSSGQAFIETLQTFDIKIDIAIIDMDMPGMNGIELNKYLQNNYPHIKVIILTVHANELLISQMISEGASSYLVKNCDKDELLLTINTVYKTGFYFNKQIIKSLRSGAKNRPALQDLSGAPITLSKRESQVLKLLCKEYSNVEIAAELYISVRTVEGHRVGLINKIKCRTTAGLVLFAIKYQLIDASF</sequence>
<dbReference type="InterPro" id="IPR011006">
    <property type="entry name" value="CheY-like_superfamily"/>
</dbReference>
<dbReference type="SUPFAM" id="SSF52172">
    <property type="entry name" value="CheY-like"/>
    <property type="match status" value="1"/>
</dbReference>
<dbReference type="InterPro" id="IPR000792">
    <property type="entry name" value="Tscrpt_reg_LuxR_C"/>
</dbReference>
<dbReference type="Pfam" id="PF00072">
    <property type="entry name" value="Response_reg"/>
    <property type="match status" value="1"/>
</dbReference>
<evidence type="ECO:0000256" key="1">
    <source>
        <dbReference type="ARBA" id="ARBA00022553"/>
    </source>
</evidence>
<reference evidence="6 7" key="1">
    <citation type="submission" date="2020-09" db="EMBL/GenBank/DDBJ databases">
        <title>Novel species of Mucilaginibacter isolated from a glacier on the Tibetan Plateau.</title>
        <authorList>
            <person name="Liu Q."/>
            <person name="Xin Y.-H."/>
        </authorList>
    </citation>
    <scope>NUCLEOTIDE SEQUENCE [LARGE SCALE GENOMIC DNA]</scope>
    <source>
        <strain evidence="6 7">CGMCC 1.13878</strain>
    </source>
</reference>
<comment type="caution">
    <text evidence="6">The sequence shown here is derived from an EMBL/GenBank/DDBJ whole genome shotgun (WGS) entry which is preliminary data.</text>
</comment>
<dbReference type="EMBL" id="JACWMW010000001">
    <property type="protein sequence ID" value="MBD1383752.1"/>
    <property type="molecule type" value="Genomic_DNA"/>
</dbReference>
<dbReference type="RefSeq" id="WP_191173672.1">
    <property type="nucleotide sequence ID" value="NZ_JACWMW010000001.1"/>
</dbReference>
<dbReference type="PRINTS" id="PR00038">
    <property type="entry name" value="HTHLUXR"/>
</dbReference>
<dbReference type="SMART" id="SM00421">
    <property type="entry name" value="HTH_LUXR"/>
    <property type="match status" value="1"/>
</dbReference>